<proteinExistence type="predicted"/>
<gene>
    <name evidence="2" type="ORF">COV34_01970</name>
</gene>
<comment type="caution">
    <text evidence="2">The sequence shown here is derived from an EMBL/GenBank/DDBJ whole genome shotgun (WGS) entry which is preliminary data.</text>
</comment>
<name>A0A2H0QVP7_9BACT</name>
<reference evidence="2 3" key="1">
    <citation type="submission" date="2017-09" db="EMBL/GenBank/DDBJ databases">
        <title>Depth-based differentiation of microbial function through sediment-hosted aquifers and enrichment of novel symbionts in the deep terrestrial subsurface.</title>
        <authorList>
            <person name="Probst A.J."/>
            <person name="Ladd B."/>
            <person name="Jarett J.K."/>
            <person name="Geller-Mcgrath D.E."/>
            <person name="Sieber C.M."/>
            <person name="Emerson J.B."/>
            <person name="Anantharaman K."/>
            <person name="Thomas B.C."/>
            <person name="Malmstrom R."/>
            <person name="Stieglmeier M."/>
            <person name="Klingl A."/>
            <person name="Woyke T."/>
            <person name="Ryan C.M."/>
            <person name="Banfield J.F."/>
        </authorList>
    </citation>
    <scope>NUCLEOTIDE SEQUENCE [LARGE SCALE GENOMIC DNA]</scope>
    <source>
        <strain evidence="2">CG10_big_fil_rev_8_21_14_0_10_42_12</strain>
    </source>
</reference>
<accession>A0A2H0QVP7</accession>
<protein>
    <submittedName>
        <fullName evidence="2">Uncharacterized protein</fullName>
    </submittedName>
</protein>
<feature type="compositionally biased region" description="Basic residues" evidence="1">
    <location>
        <begin position="1"/>
        <end position="10"/>
    </location>
</feature>
<dbReference type="Proteomes" id="UP000231333">
    <property type="component" value="Unassembled WGS sequence"/>
</dbReference>
<dbReference type="EMBL" id="PCXL01000011">
    <property type="protein sequence ID" value="PIR38352.1"/>
    <property type="molecule type" value="Genomic_DNA"/>
</dbReference>
<evidence type="ECO:0000256" key="1">
    <source>
        <dbReference type="SAM" id="MobiDB-lite"/>
    </source>
</evidence>
<evidence type="ECO:0000313" key="2">
    <source>
        <dbReference type="EMBL" id="PIR38352.1"/>
    </source>
</evidence>
<organism evidence="2 3">
    <name type="scientific">Candidatus Zambryskibacteria bacterium CG10_big_fil_rev_8_21_14_0_10_42_12</name>
    <dbReference type="NCBI Taxonomy" id="1975115"/>
    <lineage>
        <taxon>Bacteria</taxon>
        <taxon>Candidatus Zambryskiibacteriota</taxon>
    </lineage>
</organism>
<feature type="compositionally biased region" description="Basic and acidic residues" evidence="1">
    <location>
        <begin position="11"/>
        <end position="35"/>
    </location>
</feature>
<dbReference type="AlphaFoldDB" id="A0A2H0QVP7"/>
<feature type="compositionally biased region" description="Basic and acidic residues" evidence="1">
    <location>
        <begin position="71"/>
        <end position="81"/>
    </location>
</feature>
<sequence length="81" mass="9176">MSSKKKQRRREVHEEKRRAEKEAELYAQEQREARKSVPTKPYAQPPQGARVSGARASSLSSVAPSAPQFKPSEDQRPSRKS</sequence>
<feature type="region of interest" description="Disordered" evidence="1">
    <location>
        <begin position="1"/>
        <end position="81"/>
    </location>
</feature>
<feature type="compositionally biased region" description="Low complexity" evidence="1">
    <location>
        <begin position="54"/>
        <end position="66"/>
    </location>
</feature>
<evidence type="ECO:0000313" key="3">
    <source>
        <dbReference type="Proteomes" id="UP000231333"/>
    </source>
</evidence>